<proteinExistence type="predicted"/>
<accession>A0ABQ5M5D4</accession>
<evidence type="ECO:0008006" key="3">
    <source>
        <dbReference type="Google" id="ProtNLM"/>
    </source>
</evidence>
<dbReference type="Proteomes" id="UP001419084">
    <property type="component" value="Unassembled WGS sequence"/>
</dbReference>
<sequence>MLSGVEYVRDICKKKKIAISTLEKECGFANGYLNPKKVTKIPYDRAVLIANYLDVSINNVLGIEAADNKSLTRRDERDIEKILKQTEEQLLSQEGLMFDGDPASPEAIESILSAMQVGMEMAKKKNKIFTPKKFKKD</sequence>
<evidence type="ECO:0000313" key="2">
    <source>
        <dbReference type="Proteomes" id="UP001419084"/>
    </source>
</evidence>
<organism evidence="1 2">
    <name type="scientific">Lacrimispora amygdalina</name>
    <dbReference type="NCBI Taxonomy" id="253257"/>
    <lineage>
        <taxon>Bacteria</taxon>
        <taxon>Bacillati</taxon>
        <taxon>Bacillota</taxon>
        <taxon>Clostridia</taxon>
        <taxon>Lachnospirales</taxon>
        <taxon>Lachnospiraceae</taxon>
        <taxon>Lacrimispora</taxon>
    </lineage>
</organism>
<evidence type="ECO:0000313" key="1">
    <source>
        <dbReference type="EMBL" id="GLB30122.1"/>
    </source>
</evidence>
<dbReference type="RefSeq" id="WP_288824115.1">
    <property type="nucleotide sequence ID" value="NZ_BRPJ01000034.1"/>
</dbReference>
<keyword evidence="2" id="KW-1185">Reference proteome</keyword>
<dbReference type="EMBL" id="BRPJ01000034">
    <property type="protein sequence ID" value="GLB30122.1"/>
    <property type="molecule type" value="Genomic_DNA"/>
</dbReference>
<comment type="caution">
    <text evidence="1">The sequence shown here is derived from an EMBL/GenBank/DDBJ whole genome shotgun (WGS) entry which is preliminary data.</text>
</comment>
<name>A0ABQ5M5D4_9FIRM</name>
<reference evidence="1 2" key="1">
    <citation type="journal article" date="2024" name="Int. J. Syst. Evol. Microbiol.">
        <title>Lacrimispora brassicae sp. nov. isolated from fermented cabbage, and proposal of Clostridium indicum Gundawar et al. 2019 and Clostridium methoxybenzovorans Mechichi et al. 1999 as heterotypic synonyms of Lacrimispora amygdalina (Parshina et al. 2003) Haas and Blanchard 2020 and Lacrimispora indolis (McClung and McCoy 1957) Haas and Blanchard 2020, respectively.</title>
        <authorList>
            <person name="Kobayashi H."/>
            <person name="Tanizawa Y."/>
            <person name="Sakamoto M."/>
            <person name="Ohkuma M."/>
            <person name="Tohno M."/>
        </authorList>
    </citation>
    <scope>NUCLEOTIDE SEQUENCE [LARGE SCALE GENOMIC DNA]</scope>
    <source>
        <strain evidence="1 2">DSM 12857</strain>
    </source>
</reference>
<protein>
    <recommendedName>
        <fullName evidence="3">XRE family transcriptional regulator</fullName>
    </recommendedName>
</protein>
<gene>
    <name evidence="1" type="ORF">LAD12857_20450</name>
</gene>